<accession>A0AA39XJA0</accession>
<dbReference type="InterPro" id="IPR016181">
    <property type="entry name" value="Acyl_CoA_acyltransferase"/>
</dbReference>
<dbReference type="SUPFAM" id="SSF55729">
    <property type="entry name" value="Acyl-CoA N-acyltransferases (Nat)"/>
    <property type="match status" value="1"/>
</dbReference>
<dbReference type="AlphaFoldDB" id="A0AA39XJA0"/>
<dbReference type="Gene3D" id="3.40.630.30">
    <property type="match status" value="1"/>
</dbReference>
<proteinExistence type="predicted"/>
<dbReference type="PROSITE" id="PS51186">
    <property type="entry name" value="GNAT"/>
    <property type="match status" value="1"/>
</dbReference>
<gene>
    <name evidence="2" type="ORF">B0T17DRAFT_501983</name>
</gene>
<feature type="domain" description="N-acetyltransferase" evidence="1">
    <location>
        <begin position="80"/>
        <end position="205"/>
    </location>
</feature>
<dbReference type="EMBL" id="JAULSR010000001">
    <property type="protein sequence ID" value="KAK0634302.1"/>
    <property type="molecule type" value="Genomic_DNA"/>
</dbReference>
<dbReference type="InterPro" id="IPR000182">
    <property type="entry name" value="GNAT_dom"/>
</dbReference>
<name>A0AA39XJA0_9PEZI</name>
<evidence type="ECO:0000313" key="2">
    <source>
        <dbReference type="EMBL" id="KAK0634302.1"/>
    </source>
</evidence>
<reference evidence="2" key="1">
    <citation type="submission" date="2023-06" db="EMBL/GenBank/DDBJ databases">
        <title>Genome-scale phylogeny and comparative genomics of the fungal order Sordariales.</title>
        <authorList>
            <consortium name="Lawrence Berkeley National Laboratory"/>
            <person name="Hensen N."/>
            <person name="Bonometti L."/>
            <person name="Westerberg I."/>
            <person name="Brannstrom I.O."/>
            <person name="Guillou S."/>
            <person name="Cros-Aarteil S."/>
            <person name="Calhoun S."/>
            <person name="Haridas S."/>
            <person name="Kuo A."/>
            <person name="Mondo S."/>
            <person name="Pangilinan J."/>
            <person name="Riley R."/>
            <person name="LaButti K."/>
            <person name="Andreopoulos B."/>
            <person name="Lipzen A."/>
            <person name="Chen C."/>
            <person name="Yanf M."/>
            <person name="Daum C."/>
            <person name="Ng V."/>
            <person name="Clum A."/>
            <person name="Steindorff A."/>
            <person name="Ohm R."/>
            <person name="Martin F."/>
            <person name="Silar P."/>
            <person name="Natvig D."/>
            <person name="Lalanne C."/>
            <person name="Gautier V."/>
            <person name="Ament-velasquez S.L."/>
            <person name="Kruys A."/>
            <person name="Hutchinson M.I."/>
            <person name="Powell A.J."/>
            <person name="Barry K."/>
            <person name="Miller A.N."/>
            <person name="Grigoriev I.V."/>
            <person name="Debuchy R."/>
            <person name="Gladieux P."/>
            <person name="Thoren M.H."/>
            <person name="Johannesson H."/>
        </authorList>
    </citation>
    <scope>NUCLEOTIDE SEQUENCE</scope>
    <source>
        <strain evidence="2">SMH3391-2</strain>
    </source>
</reference>
<dbReference type="PANTHER" id="PTHR42791">
    <property type="entry name" value="GNAT FAMILY ACETYLTRANSFERASE"/>
    <property type="match status" value="1"/>
</dbReference>
<dbReference type="Pfam" id="PF00583">
    <property type="entry name" value="Acetyltransf_1"/>
    <property type="match status" value="1"/>
</dbReference>
<organism evidence="2 3">
    <name type="scientific">Bombardia bombarda</name>
    <dbReference type="NCBI Taxonomy" id="252184"/>
    <lineage>
        <taxon>Eukaryota</taxon>
        <taxon>Fungi</taxon>
        <taxon>Dikarya</taxon>
        <taxon>Ascomycota</taxon>
        <taxon>Pezizomycotina</taxon>
        <taxon>Sordariomycetes</taxon>
        <taxon>Sordariomycetidae</taxon>
        <taxon>Sordariales</taxon>
        <taxon>Lasiosphaeriaceae</taxon>
        <taxon>Bombardia</taxon>
    </lineage>
</organism>
<evidence type="ECO:0000259" key="1">
    <source>
        <dbReference type="PROSITE" id="PS51186"/>
    </source>
</evidence>
<dbReference type="GO" id="GO:0016747">
    <property type="term" value="F:acyltransferase activity, transferring groups other than amino-acyl groups"/>
    <property type="evidence" value="ECO:0007669"/>
    <property type="project" value="InterPro"/>
</dbReference>
<dbReference type="InterPro" id="IPR052523">
    <property type="entry name" value="Trichothecene_AcTrans"/>
</dbReference>
<dbReference type="Proteomes" id="UP001174934">
    <property type="component" value="Unassembled WGS sequence"/>
</dbReference>
<keyword evidence="3" id="KW-1185">Reference proteome</keyword>
<evidence type="ECO:0000313" key="3">
    <source>
        <dbReference type="Proteomes" id="UP001174934"/>
    </source>
</evidence>
<comment type="caution">
    <text evidence="2">The sequence shown here is derived from an EMBL/GenBank/DDBJ whole genome shotgun (WGS) entry which is preliminary data.</text>
</comment>
<sequence>MVVCILPCLVPDIRQVYNAYFSAFGNEKMGALMLEILFPGSDVNSEEFRDEHAKGTLAWWHSCEHQYTWKALDMDTNTVVGMALADVYSRPRTAEERKNEGVPWLEGAQKERAEAVLNPLWEMRESLFGGASYIYAHVIGVDPKYQGRQAGAKLCQFGIHMCEESALPIYFEASPSSIGLYEKLGYERLKETIVHKAELMGTPEDIVVPLVVRMPSQAKGMTFYEWKAQGYPSFGSRAEGTKI</sequence>
<protein>
    <recommendedName>
        <fullName evidence="1">N-acetyltransferase domain-containing protein</fullName>
    </recommendedName>
</protein>
<dbReference type="PANTHER" id="PTHR42791:SF17">
    <property type="entry name" value="ACETYLTRANSFERASE, GNAT FAMILY FAMILY (AFU_ORTHOLOGUE AFUA_8G05690)"/>
    <property type="match status" value="1"/>
</dbReference>